<dbReference type="SUPFAM" id="SSF46689">
    <property type="entry name" value="Homeodomain-like"/>
    <property type="match status" value="1"/>
</dbReference>
<dbReference type="InterPro" id="IPR001347">
    <property type="entry name" value="SIS_dom"/>
</dbReference>
<dbReference type="PROSITE" id="PS51071">
    <property type="entry name" value="HTH_RPIR"/>
    <property type="match status" value="1"/>
</dbReference>
<proteinExistence type="predicted"/>
<evidence type="ECO:0000259" key="4">
    <source>
        <dbReference type="PROSITE" id="PS51071"/>
    </source>
</evidence>
<dbReference type="Gene3D" id="1.10.10.10">
    <property type="entry name" value="Winged helix-like DNA-binding domain superfamily/Winged helix DNA-binding domain"/>
    <property type="match status" value="1"/>
</dbReference>
<organism evidence="6 7">
    <name type="scientific">Pseudomonas caspiana</name>
    <dbReference type="NCBI Taxonomy" id="1451454"/>
    <lineage>
        <taxon>Bacteria</taxon>
        <taxon>Pseudomonadati</taxon>
        <taxon>Pseudomonadota</taxon>
        <taxon>Gammaproteobacteria</taxon>
        <taxon>Pseudomonadales</taxon>
        <taxon>Pseudomonadaceae</taxon>
        <taxon>Pseudomonas</taxon>
    </lineage>
</organism>
<evidence type="ECO:0000313" key="7">
    <source>
        <dbReference type="Proteomes" id="UP000195440"/>
    </source>
</evidence>
<dbReference type="RefSeq" id="WP_087265707.1">
    <property type="nucleotide sequence ID" value="NZ_JBJGBV010000035.1"/>
</dbReference>
<dbReference type="AlphaFoldDB" id="A0A1Y3P349"/>
<evidence type="ECO:0000313" key="6">
    <source>
        <dbReference type="EMBL" id="OUM74229.1"/>
    </source>
</evidence>
<dbReference type="InterPro" id="IPR036388">
    <property type="entry name" value="WH-like_DNA-bd_sf"/>
</dbReference>
<dbReference type="PANTHER" id="PTHR30514">
    <property type="entry name" value="GLUCOKINASE"/>
    <property type="match status" value="1"/>
</dbReference>
<gene>
    <name evidence="6" type="ORF">AUC60_08310</name>
</gene>
<dbReference type="PANTHER" id="PTHR30514:SF20">
    <property type="entry name" value="TRANSCRIPTIONAL REGULATOR"/>
    <property type="match status" value="1"/>
</dbReference>
<dbReference type="InterPro" id="IPR000281">
    <property type="entry name" value="HTH_RpiR"/>
</dbReference>
<dbReference type="InterPro" id="IPR046348">
    <property type="entry name" value="SIS_dom_sf"/>
</dbReference>
<dbReference type="Proteomes" id="UP000195440">
    <property type="component" value="Unassembled WGS sequence"/>
</dbReference>
<sequence>MSAVPQTLAELRAAIVEQQDRLTARMRDAACYLTEHPHDVALNTVAALAERSGIASSAFIRLAKALGFNGFSDLQRLFKAPLQQAGTSSFSERIRHYQGEELLEDPTDVGAILTAFSRANIVSLEHLAEGQQVEALEQAITLLQRARTTFVVGMRRSFPMASYLSYALSRVGRRAVHISGLGGSLREQVGALHSDDILVAVSFPPYAPETIEACQQAVAAGTPIVAITDSLLSPIGQHAAVIIEVNDAELLGFRSLTAAFCVAQTLAMGLAFRDGQSMSGPDHDALKNIDC</sequence>
<evidence type="ECO:0000256" key="3">
    <source>
        <dbReference type="ARBA" id="ARBA00023163"/>
    </source>
</evidence>
<dbReference type="EMBL" id="LOHF01000005">
    <property type="protein sequence ID" value="OUM74229.1"/>
    <property type="molecule type" value="Genomic_DNA"/>
</dbReference>
<reference evidence="6 7" key="1">
    <citation type="journal article" date="2017" name="Syst. Appl. Microbiol.">
        <title>Pseudomonas caspiana sp. nov., a citrus pathogen in the Pseudomonas syringae phylogenetic group.</title>
        <authorList>
            <person name="Busquets A."/>
            <person name="Gomila M."/>
            <person name="Beiki F."/>
            <person name="Mulet M."/>
            <person name="Rahimian H."/>
            <person name="Garcia-Valdes E."/>
            <person name="Lalucat J."/>
        </authorList>
    </citation>
    <scope>NUCLEOTIDE SEQUENCE [LARGE SCALE GENOMIC DNA]</scope>
    <source>
        <strain evidence="6 7">FBF102</strain>
    </source>
</reference>
<evidence type="ECO:0000256" key="2">
    <source>
        <dbReference type="ARBA" id="ARBA00023125"/>
    </source>
</evidence>
<keyword evidence="7" id="KW-1185">Reference proteome</keyword>
<dbReference type="OrthoDB" id="9814005at2"/>
<keyword evidence="2" id="KW-0238">DNA-binding</keyword>
<dbReference type="GO" id="GO:0003700">
    <property type="term" value="F:DNA-binding transcription factor activity"/>
    <property type="evidence" value="ECO:0007669"/>
    <property type="project" value="InterPro"/>
</dbReference>
<accession>A0A1Y3P349</accession>
<dbReference type="Pfam" id="PF01380">
    <property type="entry name" value="SIS"/>
    <property type="match status" value="1"/>
</dbReference>
<dbReference type="GO" id="GO:1901135">
    <property type="term" value="P:carbohydrate derivative metabolic process"/>
    <property type="evidence" value="ECO:0007669"/>
    <property type="project" value="InterPro"/>
</dbReference>
<evidence type="ECO:0000256" key="1">
    <source>
        <dbReference type="ARBA" id="ARBA00023015"/>
    </source>
</evidence>
<feature type="domain" description="SIS" evidence="5">
    <location>
        <begin position="139"/>
        <end position="281"/>
    </location>
</feature>
<keyword evidence="1" id="KW-0805">Transcription regulation</keyword>
<dbReference type="PROSITE" id="PS51464">
    <property type="entry name" value="SIS"/>
    <property type="match status" value="1"/>
</dbReference>
<dbReference type="InterPro" id="IPR047640">
    <property type="entry name" value="RpiR-like"/>
</dbReference>
<protein>
    <submittedName>
        <fullName evidence="6">Transcriptional regulator</fullName>
    </submittedName>
</protein>
<keyword evidence="3" id="KW-0804">Transcription</keyword>
<dbReference type="SUPFAM" id="SSF53697">
    <property type="entry name" value="SIS domain"/>
    <property type="match status" value="1"/>
</dbReference>
<dbReference type="InterPro" id="IPR009057">
    <property type="entry name" value="Homeodomain-like_sf"/>
</dbReference>
<dbReference type="GO" id="GO:0097367">
    <property type="term" value="F:carbohydrate derivative binding"/>
    <property type="evidence" value="ECO:0007669"/>
    <property type="project" value="InterPro"/>
</dbReference>
<dbReference type="Pfam" id="PF01418">
    <property type="entry name" value="HTH_6"/>
    <property type="match status" value="1"/>
</dbReference>
<dbReference type="GO" id="GO:0003677">
    <property type="term" value="F:DNA binding"/>
    <property type="evidence" value="ECO:0007669"/>
    <property type="project" value="UniProtKB-KW"/>
</dbReference>
<name>A0A1Y3P349_9PSED</name>
<dbReference type="Gene3D" id="3.40.50.10490">
    <property type="entry name" value="Glucose-6-phosphate isomerase like protein, domain 1"/>
    <property type="match status" value="1"/>
</dbReference>
<evidence type="ECO:0000259" key="5">
    <source>
        <dbReference type="PROSITE" id="PS51464"/>
    </source>
</evidence>
<dbReference type="CDD" id="cd05013">
    <property type="entry name" value="SIS_RpiR"/>
    <property type="match status" value="1"/>
</dbReference>
<dbReference type="InterPro" id="IPR035472">
    <property type="entry name" value="RpiR-like_SIS"/>
</dbReference>
<feature type="domain" description="HTH rpiR-type" evidence="4">
    <location>
        <begin position="9"/>
        <end position="85"/>
    </location>
</feature>
<comment type="caution">
    <text evidence="6">The sequence shown here is derived from an EMBL/GenBank/DDBJ whole genome shotgun (WGS) entry which is preliminary data.</text>
</comment>